<reference evidence="2 4" key="2">
    <citation type="submission" date="2018-11" db="EMBL/GenBank/DDBJ databases">
        <authorList>
            <consortium name="Pathogen Informatics"/>
        </authorList>
    </citation>
    <scope>NUCLEOTIDE SEQUENCE [LARGE SCALE GENOMIC DNA]</scope>
</reference>
<feature type="domain" description="TIL-like" evidence="1">
    <location>
        <begin position="191"/>
        <end position="238"/>
    </location>
</feature>
<dbReference type="InterPro" id="IPR054450">
    <property type="entry name" value="TIL-like_dom"/>
</dbReference>
<evidence type="ECO:0000313" key="2">
    <source>
        <dbReference type="EMBL" id="VDN54237.1"/>
    </source>
</evidence>
<keyword evidence="4" id="KW-1185">Reference proteome</keyword>
<dbReference type="EMBL" id="UYYG01000411">
    <property type="protein sequence ID" value="VDN54237.1"/>
    <property type="molecule type" value="Genomic_DNA"/>
</dbReference>
<dbReference type="Proteomes" id="UP000274756">
    <property type="component" value="Unassembled WGS sequence"/>
</dbReference>
<evidence type="ECO:0000259" key="1">
    <source>
        <dbReference type="Pfam" id="PF22897"/>
    </source>
</evidence>
<dbReference type="AlphaFoldDB" id="A0A0N4URX9"/>
<organism evidence="3 5">
    <name type="scientific">Dracunculus medinensis</name>
    <name type="common">Guinea worm</name>
    <dbReference type="NCBI Taxonomy" id="318479"/>
    <lineage>
        <taxon>Eukaryota</taxon>
        <taxon>Metazoa</taxon>
        <taxon>Ecdysozoa</taxon>
        <taxon>Nematoda</taxon>
        <taxon>Chromadorea</taxon>
        <taxon>Rhabditida</taxon>
        <taxon>Spirurina</taxon>
        <taxon>Dracunculoidea</taxon>
        <taxon>Dracunculidae</taxon>
        <taxon>Dracunculus</taxon>
    </lineage>
</organism>
<dbReference type="Proteomes" id="UP000038040">
    <property type="component" value="Unplaced"/>
</dbReference>
<dbReference type="Pfam" id="PF22897">
    <property type="entry name" value="TIL_2"/>
    <property type="match status" value="1"/>
</dbReference>
<evidence type="ECO:0000313" key="4">
    <source>
        <dbReference type="Proteomes" id="UP000274756"/>
    </source>
</evidence>
<sequence>MKIFRILPIVCGQDDFNKTEIVRDVDCKLTGLNCGPNMQFITVKQFSPSFSPIKPNDKICMQQCTYVIPQAMKIVETRATKLAIISLAKPAKFSQCAKMGLCALNEKIEDPRCKLTDKNCGENMKFITINRSNRILTPFVYYFRFCIQQCKCAPNEYIEKDGKCFKNSNLINHVTYSYGEEVFDFSCQLAGSKCGLNMMFVNIDPYKSRFAYPQFSSSIFCIVRCECIKPYEGKDGRCT</sequence>
<evidence type="ECO:0000313" key="5">
    <source>
        <dbReference type="WBParaSite" id="DME_0001081101-mRNA-1"/>
    </source>
</evidence>
<name>A0A0N4URX9_DRAME</name>
<accession>A0A0N4URX9</accession>
<proteinExistence type="predicted"/>
<gene>
    <name evidence="2" type="ORF">DME_LOCUS4210</name>
</gene>
<protein>
    <recommendedName>
        <fullName evidence="1">TIL-like domain-containing protein</fullName>
    </recommendedName>
</protein>
<dbReference type="WBParaSite" id="DME_0001081101-mRNA-1">
    <property type="protein sequence ID" value="DME_0001081101-mRNA-1"/>
    <property type="gene ID" value="DME_0001081101"/>
</dbReference>
<evidence type="ECO:0000313" key="3">
    <source>
        <dbReference type="Proteomes" id="UP000038040"/>
    </source>
</evidence>
<reference evidence="5" key="1">
    <citation type="submission" date="2017-02" db="UniProtKB">
        <authorList>
            <consortium name="WormBaseParasite"/>
        </authorList>
    </citation>
    <scope>IDENTIFICATION</scope>
</reference>